<dbReference type="OrthoDB" id="3014077at2759"/>
<evidence type="ECO:0000256" key="1">
    <source>
        <dbReference type="ARBA" id="ARBA00022737"/>
    </source>
</evidence>
<dbReference type="SUPFAM" id="SSF52540">
    <property type="entry name" value="P-loop containing nucleoside triphosphate hydrolases"/>
    <property type="match status" value="1"/>
</dbReference>
<organism evidence="3 4">
    <name type="scientific">Hebeloma cylindrosporum</name>
    <dbReference type="NCBI Taxonomy" id="76867"/>
    <lineage>
        <taxon>Eukaryota</taxon>
        <taxon>Fungi</taxon>
        <taxon>Dikarya</taxon>
        <taxon>Basidiomycota</taxon>
        <taxon>Agaricomycotina</taxon>
        <taxon>Agaricomycetes</taxon>
        <taxon>Agaricomycetidae</taxon>
        <taxon>Agaricales</taxon>
        <taxon>Agaricineae</taxon>
        <taxon>Hymenogastraceae</taxon>
        <taxon>Hebeloma</taxon>
    </lineage>
</organism>
<dbReference type="HOGENOM" id="CLU_000288_6_10_1"/>
<protein>
    <recommendedName>
        <fullName evidence="2">Nephrocystin 3-like N-terminal domain-containing protein</fullName>
    </recommendedName>
</protein>
<dbReference type="Pfam" id="PF24883">
    <property type="entry name" value="NPHP3_N"/>
    <property type="match status" value="1"/>
</dbReference>
<sequence length="483" mass="54410">MQSIFSNAQNLQINGGQFTNSSRKVEISGLHNGLDILRQRSALEAVLDSKERFDPPKCDPDTRIAIIAQVMAWIRDEDPVATMMWLHGPAGAGKSALAQSIAELCQAEGLLAASFFFSRTAANRSDGRALIPTIVYQLALCLPIATTLIKQCVEKDPSILERSNETQAEKLLVEPFNSWLTFILSWISGTFIFRYTFRSQPQPRLIVIDGLDECHDPEVQCDLLRIIGGVIQRFQFPFRVLITSRPESHIVHTFEHLAVLKSVKLTRLDLRDDVNAHRDILIFLQKEFYKMRNTHPLRRFIPNPWPHPDTVMELARRSSGQFIYASTIIKYIQSPKHRPTDRLQVILGLSPPPVNDSPFAQLDALYTHVFACVEDKLSVLPIFGILIITRGEGDGLVKELTTPTRIEEVLSLQPGDVELLLDDLLSIISLDGPNEPIQLLHASIADYLLNPLRSGQLCIDIGMTHEMLARGYLNLLSHLKRTY</sequence>
<dbReference type="Proteomes" id="UP000053424">
    <property type="component" value="Unassembled WGS sequence"/>
</dbReference>
<evidence type="ECO:0000313" key="4">
    <source>
        <dbReference type="Proteomes" id="UP000053424"/>
    </source>
</evidence>
<dbReference type="EMBL" id="KN831803">
    <property type="protein sequence ID" value="KIM36705.1"/>
    <property type="molecule type" value="Genomic_DNA"/>
</dbReference>
<proteinExistence type="predicted"/>
<gene>
    <name evidence="3" type="ORF">M413DRAFT_287407</name>
</gene>
<name>A0A0C3BJ31_HEBCY</name>
<keyword evidence="4" id="KW-1185">Reference proteome</keyword>
<dbReference type="AlphaFoldDB" id="A0A0C3BJ31"/>
<evidence type="ECO:0000313" key="3">
    <source>
        <dbReference type="EMBL" id="KIM36705.1"/>
    </source>
</evidence>
<dbReference type="PANTHER" id="PTHR10039:SF17">
    <property type="entry name" value="FUNGAL STAND N-TERMINAL GOODBYE DOMAIN-CONTAINING PROTEIN-RELATED"/>
    <property type="match status" value="1"/>
</dbReference>
<reference evidence="4" key="2">
    <citation type="submission" date="2015-01" db="EMBL/GenBank/DDBJ databases">
        <title>Evolutionary Origins and Diversification of the Mycorrhizal Mutualists.</title>
        <authorList>
            <consortium name="DOE Joint Genome Institute"/>
            <consortium name="Mycorrhizal Genomics Consortium"/>
            <person name="Kohler A."/>
            <person name="Kuo A."/>
            <person name="Nagy L.G."/>
            <person name="Floudas D."/>
            <person name="Copeland A."/>
            <person name="Barry K.W."/>
            <person name="Cichocki N."/>
            <person name="Veneault-Fourrey C."/>
            <person name="LaButti K."/>
            <person name="Lindquist E.A."/>
            <person name="Lipzen A."/>
            <person name="Lundell T."/>
            <person name="Morin E."/>
            <person name="Murat C."/>
            <person name="Riley R."/>
            <person name="Ohm R."/>
            <person name="Sun H."/>
            <person name="Tunlid A."/>
            <person name="Henrissat B."/>
            <person name="Grigoriev I.V."/>
            <person name="Hibbett D.S."/>
            <person name="Martin F."/>
        </authorList>
    </citation>
    <scope>NUCLEOTIDE SEQUENCE [LARGE SCALE GENOMIC DNA]</scope>
    <source>
        <strain evidence="4">h7</strain>
    </source>
</reference>
<dbReference type="Gene3D" id="3.40.50.300">
    <property type="entry name" value="P-loop containing nucleotide triphosphate hydrolases"/>
    <property type="match status" value="1"/>
</dbReference>
<reference evidence="3 4" key="1">
    <citation type="submission" date="2014-04" db="EMBL/GenBank/DDBJ databases">
        <authorList>
            <consortium name="DOE Joint Genome Institute"/>
            <person name="Kuo A."/>
            <person name="Gay G."/>
            <person name="Dore J."/>
            <person name="Kohler A."/>
            <person name="Nagy L.G."/>
            <person name="Floudas D."/>
            <person name="Copeland A."/>
            <person name="Barry K.W."/>
            <person name="Cichocki N."/>
            <person name="Veneault-Fourrey C."/>
            <person name="LaButti K."/>
            <person name="Lindquist E.A."/>
            <person name="Lipzen A."/>
            <person name="Lundell T."/>
            <person name="Morin E."/>
            <person name="Murat C."/>
            <person name="Sun H."/>
            <person name="Tunlid A."/>
            <person name="Henrissat B."/>
            <person name="Grigoriev I.V."/>
            <person name="Hibbett D.S."/>
            <person name="Martin F."/>
            <person name="Nordberg H.P."/>
            <person name="Cantor M.N."/>
            <person name="Hua S.X."/>
        </authorList>
    </citation>
    <scope>NUCLEOTIDE SEQUENCE [LARGE SCALE GENOMIC DNA]</scope>
    <source>
        <strain evidence="4">h7</strain>
    </source>
</reference>
<dbReference type="PANTHER" id="PTHR10039">
    <property type="entry name" value="AMELOGENIN"/>
    <property type="match status" value="1"/>
</dbReference>
<dbReference type="InterPro" id="IPR027417">
    <property type="entry name" value="P-loop_NTPase"/>
</dbReference>
<evidence type="ECO:0000259" key="2">
    <source>
        <dbReference type="Pfam" id="PF24883"/>
    </source>
</evidence>
<feature type="domain" description="Nephrocystin 3-like N-terminal" evidence="2">
    <location>
        <begin position="70"/>
        <end position="245"/>
    </location>
</feature>
<accession>A0A0C3BJ31</accession>
<dbReference type="InterPro" id="IPR056884">
    <property type="entry name" value="NPHP3-like_N"/>
</dbReference>
<keyword evidence="1" id="KW-0677">Repeat</keyword>